<dbReference type="CDD" id="cd16935">
    <property type="entry name" value="HATPase_AgrC-ComD-like"/>
    <property type="match status" value="1"/>
</dbReference>
<organism evidence="6 7">
    <name type="scientific">Breznakia pachnodae</name>
    <dbReference type="NCBI Taxonomy" id="265178"/>
    <lineage>
        <taxon>Bacteria</taxon>
        <taxon>Bacillati</taxon>
        <taxon>Bacillota</taxon>
        <taxon>Erysipelotrichia</taxon>
        <taxon>Erysipelotrichales</taxon>
        <taxon>Erysipelotrichaceae</taxon>
        <taxon>Breznakia</taxon>
    </lineage>
</organism>
<name>A0ABU0DYR3_9FIRM</name>
<accession>A0ABU0DYR3</accession>
<keyword evidence="4" id="KW-0472">Membrane</keyword>
<dbReference type="GO" id="GO:0016301">
    <property type="term" value="F:kinase activity"/>
    <property type="evidence" value="ECO:0007669"/>
    <property type="project" value="UniProtKB-KW"/>
</dbReference>
<evidence type="ECO:0000259" key="5">
    <source>
        <dbReference type="Pfam" id="PF14501"/>
    </source>
</evidence>
<keyword evidence="1" id="KW-0597">Phosphoprotein</keyword>
<feature type="transmembrane region" description="Helical" evidence="4">
    <location>
        <begin position="6"/>
        <end position="25"/>
    </location>
</feature>
<feature type="transmembrane region" description="Helical" evidence="4">
    <location>
        <begin position="138"/>
        <end position="156"/>
    </location>
</feature>
<sequence>MAINALRLFLAYAIQTIPCCYLILMPYKAIHQVNRKTIIHAVFLVAVSAIVFTILGMILYSYTSDNSMVNYLFIVIVIITFAIIDSFINRPFYEKVFFILLVIHYALIVSTISNYIRHAWIVNTSAVEDRFINGINDLWIISLITVLVFPLVSKFIKIVMQRLSTFTVTSDTWKKLCLLPLILMVISLLSFMMARTLEFNGTTLSIFILIFISILSTYYLSFNLLQQYRKNIILESEAQILDLQLHLHNQGYNQLVEKMDQFRKIKHDFIHHMRAIDALAQNQDYKKINAYIQEYMQNQYFLDNIRYCENTEIDLLMRYYAGMAKAEKIPIDIKLDIRNDIKVSVADISIILGNCIENAIQASKLVSEENRLIYVRGRQDNHSLVFSIDNTFDGNVIEEKGKLVSTKHAQDAIGVSSVQAILKKYNGVLKYEYDKHKFYVSIFLSQ</sequence>
<feature type="domain" description="Sensor histidine kinase NatK-like C-terminal" evidence="5">
    <location>
        <begin position="345"/>
        <end position="444"/>
    </location>
</feature>
<keyword evidence="4" id="KW-1133">Transmembrane helix</keyword>
<feature type="transmembrane region" description="Helical" evidence="4">
    <location>
        <begin position="68"/>
        <end position="84"/>
    </location>
</feature>
<evidence type="ECO:0000256" key="2">
    <source>
        <dbReference type="ARBA" id="ARBA00022679"/>
    </source>
</evidence>
<dbReference type="SUPFAM" id="SSF55890">
    <property type="entry name" value="Sporulation response regulatory protein Spo0B"/>
    <property type="match status" value="1"/>
</dbReference>
<dbReference type="InterPro" id="IPR016120">
    <property type="entry name" value="Sig_transdc_His_kin_SpoOB"/>
</dbReference>
<keyword evidence="2" id="KW-0808">Transferase</keyword>
<comment type="caution">
    <text evidence="6">The sequence shown here is derived from an EMBL/GenBank/DDBJ whole genome shotgun (WGS) entry which is preliminary data.</text>
</comment>
<evidence type="ECO:0000313" key="6">
    <source>
        <dbReference type="EMBL" id="MDQ0359711.1"/>
    </source>
</evidence>
<dbReference type="InterPro" id="IPR032834">
    <property type="entry name" value="NatK-like_C"/>
</dbReference>
<dbReference type="InterPro" id="IPR036890">
    <property type="entry name" value="HATPase_C_sf"/>
</dbReference>
<dbReference type="PANTHER" id="PTHR40448:SF1">
    <property type="entry name" value="TWO-COMPONENT SENSOR HISTIDINE KINASE"/>
    <property type="match status" value="1"/>
</dbReference>
<feature type="transmembrane region" description="Helical" evidence="4">
    <location>
        <begin position="96"/>
        <end position="118"/>
    </location>
</feature>
<dbReference type="SUPFAM" id="SSF55874">
    <property type="entry name" value="ATPase domain of HSP90 chaperone/DNA topoisomerase II/histidine kinase"/>
    <property type="match status" value="1"/>
</dbReference>
<dbReference type="Gene3D" id="3.30.565.10">
    <property type="entry name" value="Histidine kinase-like ATPase, C-terminal domain"/>
    <property type="match status" value="1"/>
</dbReference>
<feature type="transmembrane region" description="Helical" evidence="4">
    <location>
        <begin position="37"/>
        <end position="62"/>
    </location>
</feature>
<evidence type="ECO:0000256" key="3">
    <source>
        <dbReference type="ARBA" id="ARBA00022777"/>
    </source>
</evidence>
<keyword evidence="3 6" id="KW-0418">Kinase</keyword>
<keyword evidence="7" id="KW-1185">Reference proteome</keyword>
<proteinExistence type="predicted"/>
<dbReference type="EMBL" id="JAUSUR010000001">
    <property type="protein sequence ID" value="MDQ0359711.1"/>
    <property type="molecule type" value="Genomic_DNA"/>
</dbReference>
<evidence type="ECO:0000256" key="4">
    <source>
        <dbReference type="SAM" id="Phobius"/>
    </source>
</evidence>
<keyword evidence="4" id="KW-0812">Transmembrane</keyword>
<dbReference type="Pfam" id="PF14501">
    <property type="entry name" value="HATPase_c_5"/>
    <property type="match status" value="1"/>
</dbReference>
<evidence type="ECO:0000256" key="1">
    <source>
        <dbReference type="ARBA" id="ARBA00022553"/>
    </source>
</evidence>
<dbReference type="Proteomes" id="UP001230220">
    <property type="component" value="Unassembled WGS sequence"/>
</dbReference>
<evidence type="ECO:0000313" key="7">
    <source>
        <dbReference type="Proteomes" id="UP001230220"/>
    </source>
</evidence>
<protein>
    <submittedName>
        <fullName evidence="6">Signal transduction histidine kinase</fullName>
    </submittedName>
</protein>
<reference evidence="6 7" key="1">
    <citation type="submission" date="2023-07" db="EMBL/GenBank/DDBJ databases">
        <title>Genomic Encyclopedia of Type Strains, Phase IV (KMG-IV): sequencing the most valuable type-strain genomes for metagenomic binning, comparative biology and taxonomic classification.</title>
        <authorList>
            <person name="Goeker M."/>
        </authorList>
    </citation>
    <scope>NUCLEOTIDE SEQUENCE [LARGE SCALE GENOMIC DNA]</scope>
    <source>
        <strain evidence="6 7">DSM 16784</strain>
    </source>
</reference>
<feature type="transmembrane region" description="Helical" evidence="4">
    <location>
        <begin position="206"/>
        <end position="225"/>
    </location>
</feature>
<dbReference type="PANTHER" id="PTHR40448">
    <property type="entry name" value="TWO-COMPONENT SENSOR HISTIDINE KINASE"/>
    <property type="match status" value="1"/>
</dbReference>
<feature type="transmembrane region" description="Helical" evidence="4">
    <location>
        <begin position="176"/>
        <end position="194"/>
    </location>
</feature>
<gene>
    <name evidence="6" type="ORF">J2S15_000442</name>
</gene>
<dbReference type="RefSeq" id="WP_307405055.1">
    <property type="nucleotide sequence ID" value="NZ_JAUSUR010000001.1"/>
</dbReference>